<dbReference type="Pfam" id="PF01051">
    <property type="entry name" value="Rep3_N"/>
    <property type="match status" value="1"/>
</dbReference>
<sequence length="301" mass="34814">MIFKIQKEAIFMTKKMRQVPANKLAIAKIDNQFTNVVFPNFAHGGHQYGDALLHAIISGANKSQKGSFDLNINELKEVVLWKQTKHLSFAMALKQMLLDCQNGMILEKGKNWSYKPIIHELDYLGNEKKVHVEINPQVLPLFVNVEKRFTKTLTYDYAVLRTNAAARSLYTLLRKYRQLGRTGNLSMNDILIRFSVPNSYKSRPKSIENQIFDKAIRDLQGYSIFENIKVHRITSAFQIKNIHVQNGKHVLGYYFTFTPQKADIKEVSYPKNSQRTLTKPKKKNTDKKLDINLNGGFDFKW</sequence>
<evidence type="ECO:0000313" key="4">
    <source>
        <dbReference type="Proteomes" id="UP000051529"/>
    </source>
</evidence>
<dbReference type="PATRIC" id="fig|695563.3.peg.340"/>
<proteinExistence type="inferred from homology"/>
<gene>
    <name evidence="3" type="ORF">IV44_GL000310</name>
</gene>
<evidence type="ECO:0000259" key="2">
    <source>
        <dbReference type="Pfam" id="PF01051"/>
    </source>
</evidence>
<dbReference type="InterPro" id="IPR036388">
    <property type="entry name" value="WH-like_DNA-bd_sf"/>
</dbReference>
<comment type="similarity">
    <text evidence="1">Belongs to the initiator RepB protein family.</text>
</comment>
<evidence type="ECO:0000256" key="1">
    <source>
        <dbReference type="ARBA" id="ARBA00038283"/>
    </source>
</evidence>
<feature type="domain" description="Initiator Rep protein WH1" evidence="2">
    <location>
        <begin position="52"/>
        <end position="173"/>
    </location>
</feature>
<accession>A0A0R2KRC2</accession>
<protein>
    <recommendedName>
        <fullName evidence="2">Initiator Rep protein WH1 domain-containing protein</fullName>
    </recommendedName>
</protein>
<dbReference type="Gene3D" id="1.10.10.10">
    <property type="entry name" value="Winged helix-like DNA-binding domain superfamily/Winged helix DNA-binding domain"/>
    <property type="match status" value="2"/>
</dbReference>
<dbReference type="Proteomes" id="UP000051529">
    <property type="component" value="Unassembled WGS sequence"/>
</dbReference>
<reference evidence="3 4" key="1">
    <citation type="journal article" date="2015" name="Genome Announc.">
        <title>Expanding the biotechnology potential of lactobacilli through comparative genomics of 213 strains and associated genera.</title>
        <authorList>
            <person name="Sun Z."/>
            <person name="Harris H.M."/>
            <person name="McCann A."/>
            <person name="Guo C."/>
            <person name="Argimon S."/>
            <person name="Zhang W."/>
            <person name="Yang X."/>
            <person name="Jeffery I.B."/>
            <person name="Cooney J.C."/>
            <person name="Kagawa T.F."/>
            <person name="Liu W."/>
            <person name="Song Y."/>
            <person name="Salvetti E."/>
            <person name="Wrobel A."/>
            <person name="Rasinkangas P."/>
            <person name="Parkhill J."/>
            <person name="Rea M.C."/>
            <person name="O'Sullivan O."/>
            <person name="Ritari J."/>
            <person name="Douillard F.P."/>
            <person name="Paul Ross R."/>
            <person name="Yang R."/>
            <person name="Briner A.E."/>
            <person name="Felis G.E."/>
            <person name="de Vos W.M."/>
            <person name="Barrangou R."/>
            <person name="Klaenhammer T.R."/>
            <person name="Caufield P.W."/>
            <person name="Cui Y."/>
            <person name="Zhang H."/>
            <person name="O'Toole P.W."/>
        </authorList>
    </citation>
    <scope>NUCLEOTIDE SEQUENCE [LARGE SCALE GENOMIC DNA]</scope>
    <source>
        <strain evidence="3 4">DSM 16698</strain>
    </source>
</reference>
<dbReference type="GO" id="GO:0003887">
    <property type="term" value="F:DNA-directed DNA polymerase activity"/>
    <property type="evidence" value="ECO:0007669"/>
    <property type="project" value="InterPro"/>
</dbReference>
<dbReference type="InterPro" id="IPR000525">
    <property type="entry name" value="Initiator_Rep_WH1"/>
</dbReference>
<dbReference type="GO" id="GO:0006270">
    <property type="term" value="P:DNA replication initiation"/>
    <property type="evidence" value="ECO:0007669"/>
    <property type="project" value="InterPro"/>
</dbReference>
<dbReference type="AlphaFoldDB" id="A0A0R2KRC2"/>
<name>A0A0R2KRC2_LACAM</name>
<evidence type="ECO:0000313" key="3">
    <source>
        <dbReference type="EMBL" id="KRN92179.1"/>
    </source>
</evidence>
<dbReference type="EMBL" id="JQBQ01000014">
    <property type="protein sequence ID" value="KRN92179.1"/>
    <property type="molecule type" value="Genomic_DNA"/>
</dbReference>
<comment type="caution">
    <text evidence="3">The sequence shown here is derived from an EMBL/GenBank/DDBJ whole genome shotgun (WGS) entry which is preliminary data.</text>
</comment>
<organism evidence="3 4">
    <name type="scientific">Lactobacillus amylovorus subsp. animalium DSM 16698</name>
    <dbReference type="NCBI Taxonomy" id="695563"/>
    <lineage>
        <taxon>Bacteria</taxon>
        <taxon>Bacillati</taxon>
        <taxon>Bacillota</taxon>
        <taxon>Bacilli</taxon>
        <taxon>Lactobacillales</taxon>
        <taxon>Lactobacillaceae</taxon>
        <taxon>Lactobacillus</taxon>
        <taxon>Lactobacillus amylovorus subsp. animalium</taxon>
    </lineage>
</organism>